<dbReference type="EMBL" id="JAAKZG010000008">
    <property type="protein sequence ID" value="NGN43219.1"/>
    <property type="molecule type" value="Genomic_DNA"/>
</dbReference>
<dbReference type="InterPro" id="IPR000524">
    <property type="entry name" value="Tscrpt_reg_HTH_GntR"/>
</dbReference>
<dbReference type="CDD" id="cd07377">
    <property type="entry name" value="WHTH_GntR"/>
    <property type="match status" value="1"/>
</dbReference>
<dbReference type="InterPro" id="IPR036390">
    <property type="entry name" value="WH_DNA-bd_sf"/>
</dbReference>
<dbReference type="Gene3D" id="3.40.1410.10">
    <property type="entry name" value="Chorismate lyase-like"/>
    <property type="match status" value="1"/>
</dbReference>
<dbReference type="Pfam" id="PF00392">
    <property type="entry name" value="GntR"/>
    <property type="match status" value="1"/>
</dbReference>
<proteinExistence type="predicted"/>
<dbReference type="InterPro" id="IPR011663">
    <property type="entry name" value="UTRA"/>
</dbReference>
<evidence type="ECO:0000256" key="3">
    <source>
        <dbReference type="ARBA" id="ARBA00023163"/>
    </source>
</evidence>
<dbReference type="Gene3D" id="1.10.10.10">
    <property type="entry name" value="Winged helix-like DNA-binding domain superfamily/Winged helix DNA-binding domain"/>
    <property type="match status" value="1"/>
</dbReference>
<dbReference type="InterPro" id="IPR036388">
    <property type="entry name" value="WH-like_DNA-bd_sf"/>
</dbReference>
<keyword evidence="2" id="KW-0238">DNA-binding</keyword>
<evidence type="ECO:0000256" key="2">
    <source>
        <dbReference type="ARBA" id="ARBA00023125"/>
    </source>
</evidence>
<reference evidence="5 6" key="1">
    <citation type="submission" date="2020-02" db="EMBL/GenBank/DDBJ databases">
        <title>Genome sequence of the type strain CGMCC 1.15528 of Mesorhizobium zhangyense.</title>
        <authorList>
            <person name="Gao J."/>
            <person name="Sun J."/>
        </authorList>
    </citation>
    <scope>NUCLEOTIDE SEQUENCE [LARGE SCALE GENOMIC DNA]</scope>
    <source>
        <strain evidence="5 6">CGMCC 1.15528</strain>
    </source>
</reference>
<sequence>MTLPGIFSPDKLNRDDPAPAYRRLQTLVSEAIASGELKPGAALPSERELAVQLGISRVTVRKAIVGLVEDGLIVQRHGSGNYVAGGPERLVQSLSQLYSFTEDMKSRGREAGTRWLSRERAQANADEAGLLGIAEGEMVIRLRRLRLADGEPIAVEWSLTPASVLADPQDVGASLYETFRARGYKPARAVQHFTAINVDAETAKLLQIPVGSAALDIHRITRLEDGRIVESSRSIFRGDAYDFVAELGIGA</sequence>
<dbReference type="AlphaFoldDB" id="A0A7C9R9N0"/>
<organism evidence="5 6">
    <name type="scientific">Mesorhizobium zhangyense</name>
    <dbReference type="NCBI Taxonomy" id="1776730"/>
    <lineage>
        <taxon>Bacteria</taxon>
        <taxon>Pseudomonadati</taxon>
        <taxon>Pseudomonadota</taxon>
        <taxon>Alphaproteobacteria</taxon>
        <taxon>Hyphomicrobiales</taxon>
        <taxon>Phyllobacteriaceae</taxon>
        <taxon>Mesorhizobium</taxon>
    </lineage>
</organism>
<keyword evidence="1" id="KW-0805">Transcription regulation</keyword>
<dbReference type="RefSeq" id="WP_165119575.1">
    <property type="nucleotide sequence ID" value="NZ_JAAKZG010000008.1"/>
</dbReference>
<dbReference type="GO" id="GO:0003677">
    <property type="term" value="F:DNA binding"/>
    <property type="evidence" value="ECO:0007669"/>
    <property type="project" value="UniProtKB-KW"/>
</dbReference>
<keyword evidence="6" id="KW-1185">Reference proteome</keyword>
<comment type="caution">
    <text evidence="5">The sequence shown here is derived from an EMBL/GenBank/DDBJ whole genome shotgun (WGS) entry which is preliminary data.</text>
</comment>
<name>A0A7C9R9N0_9HYPH</name>
<dbReference type="PANTHER" id="PTHR44846:SF1">
    <property type="entry name" value="MANNOSYL-D-GLYCERATE TRANSPORT_METABOLISM SYSTEM REPRESSOR MNGR-RELATED"/>
    <property type="match status" value="1"/>
</dbReference>
<dbReference type="PROSITE" id="PS50949">
    <property type="entry name" value="HTH_GNTR"/>
    <property type="match status" value="1"/>
</dbReference>
<dbReference type="InterPro" id="IPR050679">
    <property type="entry name" value="Bact_HTH_transcr_reg"/>
</dbReference>
<dbReference type="SMART" id="SM00345">
    <property type="entry name" value="HTH_GNTR"/>
    <property type="match status" value="1"/>
</dbReference>
<dbReference type="Pfam" id="PF07702">
    <property type="entry name" value="UTRA"/>
    <property type="match status" value="1"/>
</dbReference>
<protein>
    <submittedName>
        <fullName evidence="5">GntR family transcriptional regulator</fullName>
    </submittedName>
</protein>
<dbReference type="InterPro" id="IPR028978">
    <property type="entry name" value="Chorismate_lyase_/UTRA_dom_sf"/>
</dbReference>
<keyword evidence="3" id="KW-0804">Transcription</keyword>
<dbReference type="GO" id="GO:0003700">
    <property type="term" value="F:DNA-binding transcription factor activity"/>
    <property type="evidence" value="ECO:0007669"/>
    <property type="project" value="InterPro"/>
</dbReference>
<dbReference type="GO" id="GO:0045892">
    <property type="term" value="P:negative regulation of DNA-templated transcription"/>
    <property type="evidence" value="ECO:0007669"/>
    <property type="project" value="TreeGrafter"/>
</dbReference>
<dbReference type="Proteomes" id="UP000481252">
    <property type="component" value="Unassembled WGS sequence"/>
</dbReference>
<evidence type="ECO:0000313" key="5">
    <source>
        <dbReference type="EMBL" id="NGN43219.1"/>
    </source>
</evidence>
<evidence type="ECO:0000313" key="6">
    <source>
        <dbReference type="Proteomes" id="UP000481252"/>
    </source>
</evidence>
<dbReference type="PANTHER" id="PTHR44846">
    <property type="entry name" value="MANNOSYL-D-GLYCERATE TRANSPORT/METABOLISM SYSTEM REPRESSOR MNGR-RELATED"/>
    <property type="match status" value="1"/>
</dbReference>
<accession>A0A7C9R9N0</accession>
<evidence type="ECO:0000256" key="1">
    <source>
        <dbReference type="ARBA" id="ARBA00023015"/>
    </source>
</evidence>
<dbReference type="SUPFAM" id="SSF46785">
    <property type="entry name" value="Winged helix' DNA-binding domain"/>
    <property type="match status" value="1"/>
</dbReference>
<evidence type="ECO:0000259" key="4">
    <source>
        <dbReference type="PROSITE" id="PS50949"/>
    </source>
</evidence>
<dbReference type="PRINTS" id="PR00035">
    <property type="entry name" value="HTHGNTR"/>
</dbReference>
<dbReference type="SMART" id="SM00866">
    <property type="entry name" value="UTRA"/>
    <property type="match status" value="1"/>
</dbReference>
<gene>
    <name evidence="5" type="ORF">G6N74_19290</name>
</gene>
<dbReference type="SUPFAM" id="SSF64288">
    <property type="entry name" value="Chorismate lyase-like"/>
    <property type="match status" value="1"/>
</dbReference>
<feature type="domain" description="HTH gntR-type" evidence="4">
    <location>
        <begin position="18"/>
        <end position="86"/>
    </location>
</feature>